<dbReference type="AlphaFoldDB" id="A0A2H3JBM1"/>
<proteinExistence type="predicted"/>
<dbReference type="EMBL" id="KB467976">
    <property type="protein sequence ID" value="PCH39301.1"/>
    <property type="molecule type" value="Genomic_DNA"/>
</dbReference>
<evidence type="ECO:0000313" key="3">
    <source>
        <dbReference type="Proteomes" id="UP000218811"/>
    </source>
</evidence>
<feature type="compositionally biased region" description="Basic and acidic residues" evidence="1">
    <location>
        <begin position="542"/>
        <end position="552"/>
    </location>
</feature>
<organism evidence="2 3">
    <name type="scientific">Wolfiporia cocos (strain MD-104)</name>
    <name type="common">Brown rot fungus</name>
    <dbReference type="NCBI Taxonomy" id="742152"/>
    <lineage>
        <taxon>Eukaryota</taxon>
        <taxon>Fungi</taxon>
        <taxon>Dikarya</taxon>
        <taxon>Basidiomycota</taxon>
        <taxon>Agaricomycotina</taxon>
        <taxon>Agaricomycetes</taxon>
        <taxon>Polyporales</taxon>
        <taxon>Phaeolaceae</taxon>
        <taxon>Wolfiporia</taxon>
    </lineage>
</organism>
<name>A0A2H3JBM1_WOLCO</name>
<evidence type="ECO:0000313" key="2">
    <source>
        <dbReference type="EMBL" id="PCH39301.1"/>
    </source>
</evidence>
<dbReference type="OrthoDB" id="2804258at2759"/>
<protein>
    <recommendedName>
        <fullName evidence="4">Fungal-type protein kinase domain-containing protein</fullName>
    </recommendedName>
</protein>
<dbReference type="Proteomes" id="UP000218811">
    <property type="component" value="Unassembled WGS sequence"/>
</dbReference>
<dbReference type="STRING" id="742152.A0A2H3JBM1"/>
<accession>A0A2H3JBM1</accession>
<feature type="region of interest" description="Disordered" evidence="1">
    <location>
        <begin position="260"/>
        <end position="288"/>
    </location>
</feature>
<gene>
    <name evidence="2" type="ORF">WOLCODRAFT_167882</name>
</gene>
<evidence type="ECO:0000256" key="1">
    <source>
        <dbReference type="SAM" id="MobiDB-lite"/>
    </source>
</evidence>
<feature type="compositionally biased region" description="Polar residues" evidence="1">
    <location>
        <begin position="555"/>
        <end position="565"/>
    </location>
</feature>
<feature type="region of interest" description="Disordered" evidence="1">
    <location>
        <begin position="542"/>
        <end position="585"/>
    </location>
</feature>
<evidence type="ECO:0008006" key="4">
    <source>
        <dbReference type="Google" id="ProtNLM"/>
    </source>
</evidence>
<keyword evidence="3" id="KW-1185">Reference proteome</keyword>
<feature type="region of interest" description="Disordered" evidence="1">
    <location>
        <begin position="1"/>
        <end position="24"/>
    </location>
</feature>
<reference evidence="2 3" key="1">
    <citation type="journal article" date="2012" name="Science">
        <title>The Paleozoic origin of enzymatic lignin decomposition reconstructed from 31 fungal genomes.</title>
        <authorList>
            <person name="Floudas D."/>
            <person name="Binder M."/>
            <person name="Riley R."/>
            <person name="Barry K."/>
            <person name="Blanchette R.A."/>
            <person name="Henrissat B."/>
            <person name="Martinez A.T."/>
            <person name="Otillar R."/>
            <person name="Spatafora J.W."/>
            <person name="Yadav J.S."/>
            <person name="Aerts A."/>
            <person name="Benoit I."/>
            <person name="Boyd A."/>
            <person name="Carlson A."/>
            <person name="Copeland A."/>
            <person name="Coutinho P.M."/>
            <person name="de Vries R.P."/>
            <person name="Ferreira P."/>
            <person name="Findley K."/>
            <person name="Foster B."/>
            <person name="Gaskell J."/>
            <person name="Glotzer D."/>
            <person name="Gorecki P."/>
            <person name="Heitman J."/>
            <person name="Hesse C."/>
            <person name="Hori C."/>
            <person name="Igarashi K."/>
            <person name="Jurgens J.A."/>
            <person name="Kallen N."/>
            <person name="Kersten P."/>
            <person name="Kohler A."/>
            <person name="Kuees U."/>
            <person name="Kumar T.K.A."/>
            <person name="Kuo A."/>
            <person name="LaButti K."/>
            <person name="Larrondo L.F."/>
            <person name="Lindquist E."/>
            <person name="Ling A."/>
            <person name="Lombard V."/>
            <person name="Lucas S."/>
            <person name="Lundell T."/>
            <person name="Martin R."/>
            <person name="McLaughlin D.J."/>
            <person name="Morgenstern I."/>
            <person name="Morin E."/>
            <person name="Murat C."/>
            <person name="Nagy L.G."/>
            <person name="Nolan M."/>
            <person name="Ohm R.A."/>
            <person name="Patyshakuliyeva A."/>
            <person name="Rokas A."/>
            <person name="Ruiz-Duenas F.J."/>
            <person name="Sabat G."/>
            <person name="Salamov A."/>
            <person name="Samejima M."/>
            <person name="Schmutz J."/>
            <person name="Slot J.C."/>
            <person name="St John F."/>
            <person name="Stenlid J."/>
            <person name="Sun H."/>
            <person name="Sun S."/>
            <person name="Syed K."/>
            <person name="Tsang A."/>
            <person name="Wiebenga A."/>
            <person name="Young D."/>
            <person name="Pisabarro A."/>
            <person name="Eastwood D.C."/>
            <person name="Martin F."/>
            <person name="Cullen D."/>
            <person name="Grigoriev I.V."/>
            <person name="Hibbett D.S."/>
        </authorList>
    </citation>
    <scope>NUCLEOTIDE SEQUENCE [LARGE SCALE GENOMIC DNA]</scope>
    <source>
        <strain evidence="2 3">MD-104</strain>
    </source>
</reference>
<sequence>MSGTPSTPPQTKRSLVNPTSTPAVSKSTSQALYQYGTLEVARKTLMDSVPTKIPELPMSFFLERILPPIQSTLSVDDVISHLMADGTITNGRWSIYTVNPIASGVGENDTFSHLPKLIDNILPAVQQLKASLTWDSSIFLVKDGDVPRRGADKKPIHDITVYDQKNKRSLTYCTTRVLSDVAASDLHADRKLHAADPHRVKNGKSRLKDYLLTVLCHGDVEISPGVRDHTRKVMMRGEGFPEGYSYFDISISSERAPEYLSTPQKDGLRPSRSGKGVHRNLDHTHVNRPGIGKYPPKYHYRIVYSEVYDPLYRETSLDAALYACAMATYALQLLHELGWGTTYFMAIEVDTQEYLFLPSMSAKDENVNRTQLTAAAMAEKFERQMNVPPPQAVLSKPSPPDVPFRYLPLHDIESVWWIATYFVFNKAVVKIGDTPVVEGTTLGQQRFADGLFQKVNKRHATFLQTDPYGRAIKHLHAAIDATAKRLFEALERLVHLYETAEADPDNVITVIPDDTYIDIANYFFKGLLTGITLDPLRGYQEKTTGKRQHEEIASEANTNETTGQGAPTMAGDGPADGPSASKRIK</sequence>